<protein>
    <submittedName>
        <fullName evidence="1">Predicted ATPase</fullName>
    </submittedName>
</protein>
<dbReference type="OrthoDB" id="581105at2"/>
<dbReference type="SUPFAM" id="SSF48452">
    <property type="entry name" value="TPR-like"/>
    <property type="match status" value="2"/>
</dbReference>
<dbReference type="STRING" id="418495.SAMN05216215_105462"/>
<reference evidence="2" key="1">
    <citation type="submission" date="2016-10" db="EMBL/GenBank/DDBJ databases">
        <authorList>
            <person name="Varghese N."/>
            <person name="Submissions S."/>
        </authorList>
    </citation>
    <scope>NUCLEOTIDE SEQUENCE [LARGE SCALE GENOMIC DNA]</scope>
    <source>
        <strain evidence="2">CGMCC 4.3530</strain>
    </source>
</reference>
<dbReference type="Gene3D" id="1.25.40.10">
    <property type="entry name" value="Tetratricopeptide repeat domain"/>
    <property type="match status" value="2"/>
</dbReference>
<dbReference type="InterPro" id="IPR019734">
    <property type="entry name" value="TPR_rpt"/>
</dbReference>
<dbReference type="InterPro" id="IPR027417">
    <property type="entry name" value="P-loop_NTPase"/>
</dbReference>
<keyword evidence="2" id="KW-1185">Reference proteome</keyword>
<dbReference type="PRINTS" id="PR00364">
    <property type="entry name" value="DISEASERSIST"/>
</dbReference>
<sequence>MPVGGSGLGAGSATLAELINNLGGLVTVGDGVHNESAAQIGGHSVQAGQIHGDVHFHNALEERLVPRQLPVAARHFVNRAVEQDALTTLLGGATSNGFVLISTVDGVAGVGKSTLAVHWAHRMRDRFPDGELYVNLRGFDSVAEPVESTDALGSFLIALGVPTERMPQGLEARAGLFRSLVHGKQMLVLLDNARTAEQVRPLLPGSPSCLVLVTSRNRLHELVVREGATRVSLDVLTADEAELMLASYLGDQRVAAEQEAVRDLIRHCAGLPLALGIAAARAVENPDFPLTEVVSQLQDERDRLDALDAGGVTGLRSVFSWPYRSLTPEAARLFRLLGLPTGPDIGLRAAADLAGRSRRETRALLAELSQASLLDQHEPGRYRFHDLLRAYAAERAATDEAAPDRDAAIRRLLDHYLRTSHSIDRFLVGHSRKFALVLPPSEVVGSTFDDEDRMLDWWDDEYANLTACIGQAHRRGFRAHAWSLAFTMFYFFRLRGYLAEWIRNFEMALGAVRELGDRRAEAQLLHGLAVAYFEAKQHEKVVYYSGLARELFEQADDRYDAAMSLLIGSESSSRLDRHDVALEMAQRGLELQVGVGDPNGRGYGHGCLGVAYMGLREYEKACSHFNDALTLYREVGEVYGESYILNELGELHLASGEPSTAVIMHREALRIRREIGYRRGEGQSFRGLGNALFAAGDREQGRANWEQALTIFEELGDVEADSVRQELGLC</sequence>
<organism evidence="1 2">
    <name type="scientific">Saccharopolyspora shandongensis</name>
    <dbReference type="NCBI Taxonomy" id="418495"/>
    <lineage>
        <taxon>Bacteria</taxon>
        <taxon>Bacillati</taxon>
        <taxon>Actinomycetota</taxon>
        <taxon>Actinomycetes</taxon>
        <taxon>Pseudonocardiales</taxon>
        <taxon>Pseudonocardiaceae</taxon>
        <taxon>Saccharopolyspora</taxon>
    </lineage>
</organism>
<dbReference type="PANTHER" id="PTHR47691">
    <property type="entry name" value="REGULATOR-RELATED"/>
    <property type="match status" value="1"/>
</dbReference>
<dbReference type="GO" id="GO:0043531">
    <property type="term" value="F:ADP binding"/>
    <property type="evidence" value="ECO:0007669"/>
    <property type="project" value="InterPro"/>
</dbReference>
<dbReference type="SMART" id="SM00028">
    <property type="entry name" value="TPR"/>
    <property type="match status" value="4"/>
</dbReference>
<evidence type="ECO:0000313" key="1">
    <source>
        <dbReference type="EMBL" id="SDZ25787.1"/>
    </source>
</evidence>
<evidence type="ECO:0000313" key="2">
    <source>
        <dbReference type="Proteomes" id="UP000199529"/>
    </source>
</evidence>
<dbReference type="Pfam" id="PF13424">
    <property type="entry name" value="TPR_12"/>
    <property type="match status" value="1"/>
</dbReference>
<dbReference type="SUPFAM" id="SSF52540">
    <property type="entry name" value="P-loop containing nucleoside triphosphate hydrolases"/>
    <property type="match status" value="1"/>
</dbReference>
<dbReference type="EMBL" id="FNOK01000054">
    <property type="protein sequence ID" value="SDZ25787.1"/>
    <property type="molecule type" value="Genomic_DNA"/>
</dbReference>
<dbReference type="Proteomes" id="UP000199529">
    <property type="component" value="Unassembled WGS sequence"/>
</dbReference>
<dbReference type="Gene3D" id="3.40.50.300">
    <property type="entry name" value="P-loop containing nucleotide triphosphate hydrolases"/>
    <property type="match status" value="1"/>
</dbReference>
<proteinExistence type="predicted"/>
<gene>
    <name evidence="1" type="ORF">SAMN05216215_105462</name>
</gene>
<accession>A0A1H3RJB4</accession>
<name>A0A1H3RJB4_9PSEU</name>
<dbReference type="PANTHER" id="PTHR47691:SF3">
    <property type="entry name" value="HTH-TYPE TRANSCRIPTIONAL REGULATOR RV0890C-RELATED"/>
    <property type="match status" value="1"/>
</dbReference>
<dbReference type="AlphaFoldDB" id="A0A1H3RJB4"/>
<dbReference type="InterPro" id="IPR011990">
    <property type="entry name" value="TPR-like_helical_dom_sf"/>
</dbReference>